<gene>
    <name evidence="2" type="ORF">FG87_13660</name>
</gene>
<sequence length="221" mass="21544">MTNARPKPGPTCTELAGAETESAELCTAPPGPRTETTTDPCTTGQRPGDTRTGPAVDTELAGAGTESAEWCAAPPGTCSETAAGRKPGDSCGLWGDTELDGPGASIGGSCAESDGTATWLVGICTALGGTESGRAGTCAAVGDTWTGPVDTATEPVEPCPRSEGVDEGAGLASTWSGDTWTRLGHANAPTGGTCAEFGGSCEAFGGTAIRLAASGTGSASA</sequence>
<protein>
    <submittedName>
        <fullName evidence="2">Uncharacterized protein</fullName>
    </submittedName>
</protein>
<evidence type="ECO:0000256" key="1">
    <source>
        <dbReference type="SAM" id="MobiDB-lite"/>
    </source>
</evidence>
<reference evidence="2 3" key="1">
    <citation type="journal article" date="2014" name="Int. J. Syst. Evol. Microbiol.">
        <title>Nocardia vulneris sp. nov., isolated from wounds of human patients in North America.</title>
        <authorList>
            <person name="Lasker B.A."/>
            <person name="Bell M."/>
            <person name="Klenk H.P."/>
            <person name="Sproer C."/>
            <person name="Schumann C."/>
            <person name="Schumann P."/>
            <person name="Brown J.M."/>
        </authorList>
    </citation>
    <scope>NUCLEOTIDE SEQUENCE [LARGE SCALE GENOMIC DNA]</scope>
    <source>
        <strain evidence="2 3">W9851</strain>
    </source>
</reference>
<feature type="compositionally biased region" description="Low complexity" evidence="1">
    <location>
        <begin position="34"/>
        <end position="43"/>
    </location>
</feature>
<evidence type="ECO:0000313" key="3">
    <source>
        <dbReference type="Proteomes" id="UP000031364"/>
    </source>
</evidence>
<dbReference type="EMBL" id="JNFP01000014">
    <property type="protein sequence ID" value="KIA64309.1"/>
    <property type="molecule type" value="Genomic_DNA"/>
</dbReference>
<proteinExistence type="predicted"/>
<keyword evidence="3" id="KW-1185">Reference proteome</keyword>
<organism evidence="2 3">
    <name type="scientific">Nocardia vulneris</name>
    <dbReference type="NCBI Taxonomy" id="1141657"/>
    <lineage>
        <taxon>Bacteria</taxon>
        <taxon>Bacillati</taxon>
        <taxon>Actinomycetota</taxon>
        <taxon>Actinomycetes</taxon>
        <taxon>Mycobacteriales</taxon>
        <taxon>Nocardiaceae</taxon>
        <taxon>Nocardia</taxon>
    </lineage>
</organism>
<dbReference type="Proteomes" id="UP000031364">
    <property type="component" value="Unassembled WGS sequence"/>
</dbReference>
<feature type="region of interest" description="Disordered" evidence="1">
    <location>
        <begin position="154"/>
        <end position="177"/>
    </location>
</feature>
<accession>A0ABR4ZH32</accession>
<feature type="region of interest" description="Disordered" evidence="1">
    <location>
        <begin position="1"/>
        <end position="55"/>
    </location>
</feature>
<evidence type="ECO:0000313" key="2">
    <source>
        <dbReference type="EMBL" id="KIA64309.1"/>
    </source>
</evidence>
<name>A0ABR4ZH32_9NOCA</name>
<comment type="caution">
    <text evidence="2">The sequence shown here is derived from an EMBL/GenBank/DDBJ whole genome shotgun (WGS) entry which is preliminary data.</text>
</comment>